<evidence type="ECO:0000313" key="2">
    <source>
        <dbReference type="Proteomes" id="UP000249739"/>
    </source>
</evidence>
<sequence length="183" mass="21282">MKDSKTEILDFWFVESVPAQWFQKSDEFDSAIRERFGAIYEMAKDGFYNSWMQDADGHLALCLTLDQFPRNMFRNSPRAFESDAKALTVSKKAISLGLDQVLVAHKRRFLYLPFEHSENLEDQKRSVELFATMQEDDPLGYDYALRHMKVIEEFGRFPHRNAALGRESTEAEKEYLSKDGSGF</sequence>
<gene>
    <name evidence="1" type="ORF">DI586_04865</name>
</gene>
<comment type="caution">
    <text evidence="1">The sequence shown here is derived from an EMBL/GenBank/DDBJ whole genome shotgun (WGS) entry which is preliminary data.</text>
</comment>
<dbReference type="AlphaFoldDB" id="A0A2W5FQJ4"/>
<protein>
    <submittedName>
        <fullName evidence="1">DUF924 domain-containing protein</fullName>
    </submittedName>
</protein>
<dbReference type="InterPro" id="IPR010323">
    <property type="entry name" value="DUF924"/>
</dbReference>
<reference evidence="1 2" key="1">
    <citation type="submission" date="2017-08" db="EMBL/GenBank/DDBJ databases">
        <title>Infants hospitalized years apart are colonized by the same room-sourced microbial strains.</title>
        <authorList>
            <person name="Brooks B."/>
            <person name="Olm M.R."/>
            <person name="Firek B.A."/>
            <person name="Baker R."/>
            <person name="Thomas B.C."/>
            <person name="Morowitz M.J."/>
            <person name="Banfield J.F."/>
        </authorList>
    </citation>
    <scope>NUCLEOTIDE SEQUENCE [LARGE SCALE GENOMIC DNA]</scope>
    <source>
        <strain evidence="1">S2_006_000_R2_64</strain>
    </source>
</reference>
<dbReference type="InterPro" id="IPR011990">
    <property type="entry name" value="TPR-like_helical_dom_sf"/>
</dbReference>
<accession>A0A2W5FQJ4</accession>
<organism evidence="1 2">
    <name type="scientific">Micavibrio aeruginosavorus</name>
    <dbReference type="NCBI Taxonomy" id="349221"/>
    <lineage>
        <taxon>Bacteria</taxon>
        <taxon>Pseudomonadati</taxon>
        <taxon>Bdellovibrionota</taxon>
        <taxon>Bdellovibrionia</taxon>
        <taxon>Bdellovibrionales</taxon>
        <taxon>Pseudobdellovibrionaceae</taxon>
        <taxon>Micavibrio</taxon>
    </lineage>
</organism>
<dbReference type="EMBL" id="QFOT01000038">
    <property type="protein sequence ID" value="PZP56087.1"/>
    <property type="molecule type" value="Genomic_DNA"/>
</dbReference>
<dbReference type="Pfam" id="PF06041">
    <property type="entry name" value="DUF924"/>
    <property type="match status" value="1"/>
</dbReference>
<dbReference type="Gene3D" id="1.25.40.10">
    <property type="entry name" value="Tetratricopeptide repeat domain"/>
    <property type="match status" value="1"/>
</dbReference>
<dbReference type="Proteomes" id="UP000249739">
    <property type="component" value="Unassembled WGS sequence"/>
</dbReference>
<dbReference type="Gene3D" id="1.20.58.320">
    <property type="entry name" value="TPR-like"/>
    <property type="match status" value="1"/>
</dbReference>
<name>A0A2W5FQJ4_9BACT</name>
<evidence type="ECO:0000313" key="1">
    <source>
        <dbReference type="EMBL" id="PZP56087.1"/>
    </source>
</evidence>
<proteinExistence type="predicted"/>
<dbReference type="SUPFAM" id="SSF48452">
    <property type="entry name" value="TPR-like"/>
    <property type="match status" value="1"/>
</dbReference>